<dbReference type="InterPro" id="IPR038122">
    <property type="entry name" value="PFU_sf"/>
</dbReference>
<evidence type="ECO:0000256" key="1">
    <source>
        <dbReference type="ARBA" id="ARBA00004496"/>
    </source>
</evidence>
<dbReference type="PANTHER" id="PTHR19849">
    <property type="entry name" value="PHOSPHOLIPASE A-2-ACTIVATING PROTEIN"/>
    <property type="match status" value="1"/>
</dbReference>
<evidence type="ECO:0000313" key="9">
    <source>
        <dbReference type="Proteomes" id="UP000039865"/>
    </source>
</evidence>
<dbReference type="GO" id="GO:0010992">
    <property type="term" value="P:ubiquitin recycling"/>
    <property type="evidence" value="ECO:0007669"/>
    <property type="project" value="TreeGrafter"/>
</dbReference>
<keyword evidence="2" id="KW-0963">Cytoplasm</keyword>
<dbReference type="InParanoid" id="A0A078A0K3"/>
<dbReference type="Gene3D" id="1.25.10.10">
    <property type="entry name" value="Leucine-rich Repeat Variant"/>
    <property type="match status" value="1"/>
</dbReference>
<dbReference type="AlphaFoldDB" id="A0A078A0K3"/>
<keyword evidence="3 5" id="KW-0853">WD repeat</keyword>
<feature type="repeat" description="WD" evidence="5">
    <location>
        <begin position="259"/>
        <end position="289"/>
    </location>
</feature>
<keyword evidence="9" id="KW-1185">Reference proteome</keyword>
<dbReference type="CDD" id="cd00200">
    <property type="entry name" value="WD40"/>
    <property type="match status" value="1"/>
</dbReference>
<accession>A0A078A0K3</accession>
<evidence type="ECO:0000313" key="8">
    <source>
        <dbReference type="EMBL" id="CDW75382.1"/>
    </source>
</evidence>
<feature type="domain" description="PFU" evidence="6">
    <location>
        <begin position="388"/>
        <end position="488"/>
    </location>
</feature>
<dbReference type="GO" id="GO:0043130">
    <property type="term" value="F:ubiquitin binding"/>
    <property type="evidence" value="ECO:0007669"/>
    <property type="project" value="TreeGrafter"/>
</dbReference>
<name>A0A078A0K3_STYLE</name>
<dbReference type="PROSITE" id="PS51396">
    <property type="entry name" value="PUL"/>
    <property type="match status" value="1"/>
</dbReference>
<dbReference type="Pfam" id="PF09070">
    <property type="entry name" value="PFU"/>
    <property type="match status" value="1"/>
</dbReference>
<evidence type="ECO:0000256" key="4">
    <source>
        <dbReference type="ARBA" id="ARBA00022737"/>
    </source>
</evidence>
<comment type="subcellular location">
    <subcellularLocation>
        <location evidence="1">Cytoplasm</location>
    </subcellularLocation>
</comment>
<dbReference type="InterPro" id="IPR001680">
    <property type="entry name" value="WD40_rpt"/>
</dbReference>
<dbReference type="SUPFAM" id="SSF50978">
    <property type="entry name" value="WD40 repeat-like"/>
    <property type="match status" value="1"/>
</dbReference>
<reference evidence="8 9" key="1">
    <citation type="submission" date="2014-06" db="EMBL/GenBank/DDBJ databases">
        <authorList>
            <person name="Swart Estienne"/>
        </authorList>
    </citation>
    <scope>NUCLEOTIDE SEQUENCE [LARGE SCALE GENOMIC DNA]</scope>
    <source>
        <strain evidence="8 9">130c</strain>
    </source>
</reference>
<evidence type="ECO:0000256" key="3">
    <source>
        <dbReference type="ARBA" id="ARBA00022574"/>
    </source>
</evidence>
<dbReference type="InterPro" id="IPR011989">
    <property type="entry name" value="ARM-like"/>
</dbReference>
<dbReference type="EMBL" id="CCKQ01004226">
    <property type="protein sequence ID" value="CDW75382.1"/>
    <property type="molecule type" value="Genomic_DNA"/>
</dbReference>
<protein>
    <submittedName>
        <fullName evidence="8">Transducin family protein wd-40 repeat family protein</fullName>
    </submittedName>
</protein>
<feature type="domain" description="PUL" evidence="7">
    <location>
        <begin position="506"/>
        <end position="747"/>
    </location>
</feature>
<dbReference type="PROSITE" id="PS51394">
    <property type="entry name" value="PFU"/>
    <property type="match status" value="1"/>
</dbReference>
<dbReference type="InterPro" id="IPR013535">
    <property type="entry name" value="PUL_dom"/>
</dbReference>
<sequence>MDSSLFSDETTIPQFYQPYSQSILGNEFAFQQTLGFHQGSVRSLGTLDSGYLLSGSVDTSTKLYMLNNATGRYSFEKEMKYHTGFVYSITPSQIQQFIAYRILQDGFFTGSKDTNIFKVDLLGNPVMLYEGHEDAVNSLSQCIPEELVSGSWDGQYIINKLYQFRTAKIWDVETGKVKETLGGHQYGVAVLTLPNGITLTGSADKKIRIWFKGNMEKEIDAHSDVIRDFVEIPGLGFASCSNDETVKIWTLDGQNLAELKGHNGFIFSLCTLDSGELLSASDDKTVKIWRDGTCVQTIDHPRTIWKVTKNHLGDIITGGEDYKIRTFTRDPSRVEHGEPLRDFEDEIKASQSGEQLNMDTLPTIQQMTSMKGKEGEIKVFKNGTNAEAYCWKGSQWEKIGDVISPPGGGQAKYYQGDQHFEEGDYDHIFDVDLGDGLLRKLPFDDGANALDSALKFIAREGLGRGYQEQVRAFIQQNSKNFATSDNANKKKGLFGSSAVQAPVKSKYQAMKDLLFFDQIAIDGPKKKLLEFNSETQIMDAKEIETLDSLLELIKNKAFYHSSKVSKQGYELVRKILKFPCDKAFPSLDIYRMFLMHPSSSENFKVFETGIESLSLLISYIREQSSPQATQLMGLRCIVNLFKYPSPIFILKSKRQFIVDNIAHLIQSDNKNVRNALITIYLNYSVLFLDSEDPEGKIQIISALSDQVSKETDEQNRLRLKTTLQNFMVNDNDAEGFINSFGINIEKL</sequence>
<dbReference type="GO" id="GO:0005634">
    <property type="term" value="C:nucleus"/>
    <property type="evidence" value="ECO:0007669"/>
    <property type="project" value="TreeGrafter"/>
</dbReference>
<dbReference type="PANTHER" id="PTHR19849:SF0">
    <property type="entry name" value="PHOSPHOLIPASE A-2-ACTIVATING PROTEIN"/>
    <property type="match status" value="1"/>
</dbReference>
<dbReference type="InterPro" id="IPR016024">
    <property type="entry name" value="ARM-type_fold"/>
</dbReference>
<evidence type="ECO:0000256" key="2">
    <source>
        <dbReference type="ARBA" id="ARBA00022490"/>
    </source>
</evidence>
<gene>
    <name evidence="8" type="primary">Contig1624.g1765</name>
    <name evidence="8" type="ORF">STYLEM_4371</name>
</gene>
<dbReference type="Pfam" id="PF08324">
    <property type="entry name" value="PUL"/>
    <property type="match status" value="1"/>
</dbReference>
<dbReference type="SUPFAM" id="SSF48371">
    <property type="entry name" value="ARM repeat"/>
    <property type="match status" value="1"/>
</dbReference>
<dbReference type="Gene3D" id="2.130.10.10">
    <property type="entry name" value="YVTN repeat-like/Quinoprotein amine dehydrogenase"/>
    <property type="match status" value="1"/>
</dbReference>
<proteinExistence type="predicted"/>
<dbReference type="GO" id="GO:0043161">
    <property type="term" value="P:proteasome-mediated ubiquitin-dependent protein catabolic process"/>
    <property type="evidence" value="ECO:0007669"/>
    <property type="project" value="TreeGrafter"/>
</dbReference>
<dbReference type="PROSITE" id="PS50082">
    <property type="entry name" value="WD_REPEATS_2"/>
    <property type="match status" value="1"/>
</dbReference>
<dbReference type="InterPro" id="IPR036322">
    <property type="entry name" value="WD40_repeat_dom_sf"/>
</dbReference>
<dbReference type="GO" id="GO:0005737">
    <property type="term" value="C:cytoplasm"/>
    <property type="evidence" value="ECO:0007669"/>
    <property type="project" value="UniProtKB-SubCell"/>
</dbReference>
<evidence type="ECO:0000259" key="7">
    <source>
        <dbReference type="PROSITE" id="PS51396"/>
    </source>
</evidence>
<dbReference type="Gene3D" id="3.10.20.870">
    <property type="entry name" value="PFU (PLAA family ubiquitin binding), C-terminal domain"/>
    <property type="match status" value="1"/>
</dbReference>
<evidence type="ECO:0000259" key="6">
    <source>
        <dbReference type="PROSITE" id="PS51394"/>
    </source>
</evidence>
<dbReference type="SMART" id="SM00320">
    <property type="entry name" value="WD40"/>
    <property type="match status" value="6"/>
</dbReference>
<dbReference type="InterPro" id="IPR015155">
    <property type="entry name" value="PFU"/>
</dbReference>
<evidence type="ECO:0000256" key="5">
    <source>
        <dbReference type="PROSITE-ProRule" id="PRU00221"/>
    </source>
</evidence>
<organism evidence="8 9">
    <name type="scientific">Stylonychia lemnae</name>
    <name type="common">Ciliate</name>
    <dbReference type="NCBI Taxonomy" id="5949"/>
    <lineage>
        <taxon>Eukaryota</taxon>
        <taxon>Sar</taxon>
        <taxon>Alveolata</taxon>
        <taxon>Ciliophora</taxon>
        <taxon>Intramacronucleata</taxon>
        <taxon>Spirotrichea</taxon>
        <taxon>Stichotrichia</taxon>
        <taxon>Sporadotrichida</taxon>
        <taxon>Oxytrichidae</taxon>
        <taxon>Stylonychinae</taxon>
        <taxon>Stylonychia</taxon>
    </lineage>
</organism>
<dbReference type="Proteomes" id="UP000039865">
    <property type="component" value="Unassembled WGS sequence"/>
</dbReference>
<dbReference type="InterPro" id="IPR015943">
    <property type="entry name" value="WD40/YVTN_repeat-like_dom_sf"/>
</dbReference>
<dbReference type="OrthoDB" id="538223at2759"/>
<dbReference type="OMA" id="CCLRFYL"/>
<dbReference type="FunCoup" id="A0A078A0K3">
    <property type="interactions" value="309"/>
</dbReference>
<keyword evidence="4" id="KW-0677">Repeat</keyword>
<dbReference type="Pfam" id="PF00400">
    <property type="entry name" value="WD40"/>
    <property type="match status" value="3"/>
</dbReference>